<protein>
    <submittedName>
        <fullName evidence="1">Uncharacterized protein</fullName>
    </submittedName>
</protein>
<sequence>MDLPFGPLECYRYEAMDHKNVFTIIERSSTTLKGASSAIAVQLVQARFQGDVVVDMPTPETQNAHYKSKKVDLESSV</sequence>
<name>A0A2G5SMS4_9PELO</name>
<keyword evidence="2" id="KW-1185">Reference proteome</keyword>
<dbReference type="AlphaFoldDB" id="A0A2G5SMS4"/>
<accession>A0A2G5SMS4</accession>
<evidence type="ECO:0000313" key="1">
    <source>
        <dbReference type="EMBL" id="PIC16232.1"/>
    </source>
</evidence>
<proteinExistence type="predicted"/>
<dbReference type="Proteomes" id="UP000230233">
    <property type="component" value="Chromosome X"/>
</dbReference>
<gene>
    <name evidence="1" type="primary">Cnig_chr_X.g22901</name>
    <name evidence="1" type="ORF">B9Z55_022901</name>
</gene>
<evidence type="ECO:0000313" key="2">
    <source>
        <dbReference type="Proteomes" id="UP000230233"/>
    </source>
</evidence>
<reference evidence="2" key="1">
    <citation type="submission" date="2017-10" db="EMBL/GenBank/DDBJ databases">
        <title>Rapid genome shrinkage in a self-fertile nematode reveals novel sperm competition proteins.</title>
        <authorList>
            <person name="Yin D."/>
            <person name="Schwarz E.M."/>
            <person name="Thomas C.G."/>
            <person name="Felde R.L."/>
            <person name="Korf I.F."/>
            <person name="Cutter A.D."/>
            <person name="Schartner C.M."/>
            <person name="Ralston E.J."/>
            <person name="Meyer B.J."/>
            <person name="Haag E.S."/>
        </authorList>
    </citation>
    <scope>NUCLEOTIDE SEQUENCE [LARGE SCALE GENOMIC DNA]</scope>
    <source>
        <strain evidence="2">JU1422</strain>
    </source>
</reference>
<organism evidence="1 2">
    <name type="scientific">Caenorhabditis nigoni</name>
    <dbReference type="NCBI Taxonomy" id="1611254"/>
    <lineage>
        <taxon>Eukaryota</taxon>
        <taxon>Metazoa</taxon>
        <taxon>Ecdysozoa</taxon>
        <taxon>Nematoda</taxon>
        <taxon>Chromadorea</taxon>
        <taxon>Rhabditida</taxon>
        <taxon>Rhabditina</taxon>
        <taxon>Rhabditomorpha</taxon>
        <taxon>Rhabditoidea</taxon>
        <taxon>Rhabditidae</taxon>
        <taxon>Peloderinae</taxon>
        <taxon>Caenorhabditis</taxon>
    </lineage>
</organism>
<comment type="caution">
    <text evidence="1">The sequence shown here is derived from an EMBL/GenBank/DDBJ whole genome shotgun (WGS) entry which is preliminary data.</text>
</comment>
<dbReference type="EMBL" id="PDUG01000006">
    <property type="protein sequence ID" value="PIC16232.1"/>
    <property type="molecule type" value="Genomic_DNA"/>
</dbReference>